<evidence type="ECO:0000313" key="3">
    <source>
        <dbReference type="Proteomes" id="UP001497644"/>
    </source>
</evidence>
<organism evidence="2 3">
    <name type="scientific">Lasius platythorax</name>
    <dbReference type="NCBI Taxonomy" id="488582"/>
    <lineage>
        <taxon>Eukaryota</taxon>
        <taxon>Metazoa</taxon>
        <taxon>Ecdysozoa</taxon>
        <taxon>Arthropoda</taxon>
        <taxon>Hexapoda</taxon>
        <taxon>Insecta</taxon>
        <taxon>Pterygota</taxon>
        <taxon>Neoptera</taxon>
        <taxon>Endopterygota</taxon>
        <taxon>Hymenoptera</taxon>
        <taxon>Apocrita</taxon>
        <taxon>Aculeata</taxon>
        <taxon>Formicoidea</taxon>
        <taxon>Formicidae</taxon>
        <taxon>Formicinae</taxon>
        <taxon>Lasius</taxon>
        <taxon>Lasius</taxon>
    </lineage>
</organism>
<protein>
    <submittedName>
        <fullName evidence="2">Uncharacterized protein</fullName>
    </submittedName>
</protein>
<feature type="region of interest" description="Disordered" evidence="1">
    <location>
        <begin position="118"/>
        <end position="141"/>
    </location>
</feature>
<keyword evidence="3" id="KW-1185">Reference proteome</keyword>
<dbReference type="EMBL" id="OZ034836">
    <property type="protein sequence ID" value="CAL1677503.1"/>
    <property type="molecule type" value="Genomic_DNA"/>
</dbReference>
<accession>A0AAV2NBJ0</accession>
<gene>
    <name evidence="2" type="ORF">LPLAT_LOCUS3527</name>
</gene>
<proteinExistence type="predicted"/>
<sequence length="141" mass="14830">MYGKVGLRSFALFPLGRDSGFGLPWRLLAREVGVAKTRPKAGGPVTAAPAPPGRGRVLALARGKVRGDRVSLLSPRSKSGLRTFSRWRWSAPLTSVLVWIAAGELLAGMGVSCLPLHSGPPREGGGGMERPRPAILPEGEG</sequence>
<dbReference type="Proteomes" id="UP001497644">
    <property type="component" value="Chromosome 13"/>
</dbReference>
<reference evidence="2" key="1">
    <citation type="submission" date="2024-04" db="EMBL/GenBank/DDBJ databases">
        <authorList>
            <consortium name="Molecular Ecology Group"/>
        </authorList>
    </citation>
    <scope>NUCLEOTIDE SEQUENCE</scope>
</reference>
<evidence type="ECO:0000313" key="2">
    <source>
        <dbReference type="EMBL" id="CAL1677503.1"/>
    </source>
</evidence>
<evidence type="ECO:0000256" key="1">
    <source>
        <dbReference type="SAM" id="MobiDB-lite"/>
    </source>
</evidence>
<dbReference type="AlphaFoldDB" id="A0AAV2NBJ0"/>
<name>A0AAV2NBJ0_9HYME</name>